<dbReference type="RefSeq" id="WP_036175523.1">
    <property type="nucleotide sequence ID" value="NZ_AVCZ01000013.1"/>
</dbReference>
<evidence type="ECO:0008006" key="9">
    <source>
        <dbReference type="Google" id="ProtNLM"/>
    </source>
</evidence>
<comment type="similarity">
    <text evidence="1 4">Belongs to the D-isomer specific 2-hydroxyacid dehydrogenase family.</text>
</comment>
<dbReference type="AlphaFoldDB" id="A0A0A3J597"/>
<dbReference type="PROSITE" id="PS00671">
    <property type="entry name" value="D_2_HYDROXYACID_DH_3"/>
    <property type="match status" value="1"/>
</dbReference>
<organism evidence="7 8">
    <name type="scientific">Ureibacillus massiliensis 4400831 = CIP 108448 = CCUG 49529</name>
    <dbReference type="NCBI Taxonomy" id="1211035"/>
    <lineage>
        <taxon>Bacteria</taxon>
        <taxon>Bacillati</taxon>
        <taxon>Bacillota</taxon>
        <taxon>Bacilli</taxon>
        <taxon>Bacillales</taxon>
        <taxon>Caryophanaceae</taxon>
        <taxon>Ureibacillus</taxon>
    </lineage>
</organism>
<dbReference type="InterPro" id="IPR036291">
    <property type="entry name" value="NAD(P)-bd_dom_sf"/>
</dbReference>
<keyword evidence="8" id="KW-1185">Reference proteome</keyword>
<dbReference type="InterPro" id="IPR029753">
    <property type="entry name" value="D-isomer_DH_CS"/>
</dbReference>
<dbReference type="Pfam" id="PF00389">
    <property type="entry name" value="2-Hacid_dh"/>
    <property type="match status" value="1"/>
</dbReference>
<name>A0A0A3J597_9BACL</name>
<evidence type="ECO:0000313" key="8">
    <source>
        <dbReference type="Proteomes" id="UP000030595"/>
    </source>
</evidence>
<dbReference type="SUPFAM" id="SSF52283">
    <property type="entry name" value="Formate/glycerate dehydrogenase catalytic domain-like"/>
    <property type="match status" value="1"/>
</dbReference>
<feature type="domain" description="D-isomer specific 2-hydroxyacid dehydrogenase NAD-binding" evidence="6">
    <location>
        <begin position="107"/>
        <end position="283"/>
    </location>
</feature>
<dbReference type="Pfam" id="PF02826">
    <property type="entry name" value="2-Hacid_dh_C"/>
    <property type="match status" value="1"/>
</dbReference>
<feature type="domain" description="D-isomer specific 2-hydroxyacid dehydrogenase catalytic" evidence="5">
    <location>
        <begin position="11"/>
        <end position="315"/>
    </location>
</feature>
<dbReference type="eggNOG" id="COG0111">
    <property type="taxonomic scope" value="Bacteria"/>
</dbReference>
<dbReference type="InterPro" id="IPR050857">
    <property type="entry name" value="D-2-hydroxyacid_DH"/>
</dbReference>
<accession>A0A0A3J597</accession>
<proteinExistence type="inferred from homology"/>
<evidence type="ECO:0000256" key="1">
    <source>
        <dbReference type="ARBA" id="ARBA00005854"/>
    </source>
</evidence>
<dbReference type="GO" id="GO:0016616">
    <property type="term" value="F:oxidoreductase activity, acting on the CH-OH group of donors, NAD or NADP as acceptor"/>
    <property type="evidence" value="ECO:0007669"/>
    <property type="project" value="InterPro"/>
</dbReference>
<dbReference type="InterPro" id="IPR006140">
    <property type="entry name" value="D-isomer_DH_NAD-bd"/>
</dbReference>
<reference evidence="7 8" key="1">
    <citation type="submission" date="2014-02" db="EMBL/GenBank/DDBJ databases">
        <title>Draft genome sequence of Lysinibacillus massiliensis CCUG 49529.</title>
        <authorList>
            <person name="Zhang F."/>
            <person name="Wang G."/>
            <person name="Zhang L."/>
        </authorList>
    </citation>
    <scope>NUCLEOTIDE SEQUENCE [LARGE SCALE GENOMIC DNA]</scope>
    <source>
        <strain evidence="7 8">CCUG 49529</strain>
    </source>
</reference>
<dbReference type="GO" id="GO:0051287">
    <property type="term" value="F:NAD binding"/>
    <property type="evidence" value="ECO:0007669"/>
    <property type="project" value="InterPro"/>
</dbReference>
<evidence type="ECO:0000313" key="7">
    <source>
        <dbReference type="EMBL" id="KGR90885.1"/>
    </source>
</evidence>
<evidence type="ECO:0000259" key="5">
    <source>
        <dbReference type="Pfam" id="PF00389"/>
    </source>
</evidence>
<keyword evidence="2 4" id="KW-0560">Oxidoreductase</keyword>
<dbReference type="PANTHER" id="PTHR42789:SF1">
    <property type="entry name" value="D-ISOMER SPECIFIC 2-HYDROXYACID DEHYDROGENASE FAMILY PROTEIN (AFU_ORTHOLOGUE AFUA_6G10090)"/>
    <property type="match status" value="1"/>
</dbReference>
<comment type="caution">
    <text evidence="7">The sequence shown here is derived from an EMBL/GenBank/DDBJ whole genome shotgun (WGS) entry which is preliminary data.</text>
</comment>
<dbReference type="SUPFAM" id="SSF51735">
    <property type="entry name" value="NAD(P)-binding Rossmann-fold domains"/>
    <property type="match status" value="1"/>
</dbReference>
<dbReference type="OrthoDB" id="9805416at2"/>
<dbReference type="PROSITE" id="PS00670">
    <property type="entry name" value="D_2_HYDROXYACID_DH_2"/>
    <property type="match status" value="1"/>
</dbReference>
<dbReference type="CDD" id="cd12173">
    <property type="entry name" value="PGDH_4"/>
    <property type="match status" value="1"/>
</dbReference>
<dbReference type="Proteomes" id="UP000030595">
    <property type="component" value="Unassembled WGS sequence"/>
</dbReference>
<evidence type="ECO:0000256" key="3">
    <source>
        <dbReference type="ARBA" id="ARBA00023027"/>
    </source>
</evidence>
<protein>
    <recommendedName>
        <fullName evidence="9">2-hydroxyacid dehydrogenase</fullName>
    </recommendedName>
</protein>
<evidence type="ECO:0000259" key="6">
    <source>
        <dbReference type="Pfam" id="PF02826"/>
    </source>
</evidence>
<dbReference type="EMBL" id="JPVQ01000013">
    <property type="protein sequence ID" value="KGR90885.1"/>
    <property type="molecule type" value="Genomic_DNA"/>
</dbReference>
<evidence type="ECO:0000256" key="2">
    <source>
        <dbReference type="ARBA" id="ARBA00023002"/>
    </source>
</evidence>
<dbReference type="PANTHER" id="PTHR42789">
    <property type="entry name" value="D-ISOMER SPECIFIC 2-HYDROXYACID DEHYDROGENASE FAMILY PROTEIN (AFU_ORTHOLOGUE AFUA_6G10090)"/>
    <property type="match status" value="1"/>
</dbReference>
<dbReference type="InterPro" id="IPR006139">
    <property type="entry name" value="D-isomer_2_OHA_DH_cat_dom"/>
</dbReference>
<dbReference type="Gene3D" id="3.40.50.720">
    <property type="entry name" value="NAD(P)-binding Rossmann-like Domain"/>
    <property type="match status" value="2"/>
</dbReference>
<sequence>MEKFKVLIPLPVSQEALDIFEQHQCTVISLSNDFEEEIEKYIEDVDAVLLRTTNFKQPLIDKAKKLKIIARHGVGFDQIDVDYAISKGIKVCYAPLSNINSVAEHTVMLMMTLAKRVNEGQNAVRSNQFNKRNGMLGIELKNKTLGLIGLGNIGKLVAQKCHFGFGMNVIAYDPYVKNLEEDYIQLVDSMETLLNSADFISIHVPYMPSTHHLISEQQLALMKPNAYLINAARGGIIDEQAVINAIQDGRIAGAALDVFEGEPFDINEKWYSIEQAVLTPHVAALTIDAMKDMAIVTATQIVDVKNGKEPSFCLNDQAVRR</sequence>
<keyword evidence="3" id="KW-0520">NAD</keyword>
<gene>
    <name evidence="7" type="ORF">CD30_09275</name>
</gene>
<dbReference type="FunFam" id="3.40.50.720:FF:000203">
    <property type="entry name" value="D-3-phosphoglycerate dehydrogenase (SerA)"/>
    <property type="match status" value="1"/>
</dbReference>
<evidence type="ECO:0000256" key="4">
    <source>
        <dbReference type="RuleBase" id="RU003719"/>
    </source>
</evidence>